<dbReference type="RefSeq" id="WP_271416739.1">
    <property type="nucleotide sequence ID" value="NZ_BAAATN010000023.1"/>
</dbReference>
<evidence type="ECO:0000259" key="1">
    <source>
        <dbReference type="PROSITE" id="PS51502"/>
    </source>
</evidence>
<dbReference type="EMBL" id="JBHSJO010000001">
    <property type="protein sequence ID" value="MFC5016968.1"/>
    <property type="molecule type" value="Genomic_DNA"/>
</dbReference>
<reference evidence="3" key="1">
    <citation type="journal article" date="2019" name="Int. J. Syst. Evol. Microbiol.">
        <title>The Global Catalogue of Microorganisms (GCM) 10K type strain sequencing project: providing services to taxonomists for standard genome sequencing and annotation.</title>
        <authorList>
            <consortium name="The Broad Institute Genomics Platform"/>
            <consortium name="The Broad Institute Genome Sequencing Center for Infectious Disease"/>
            <person name="Wu L."/>
            <person name="Ma J."/>
        </authorList>
    </citation>
    <scope>NUCLEOTIDE SEQUENCE [LARGE SCALE GENOMIC DNA]</scope>
    <source>
        <strain evidence="3">CGMCC 4.1542</strain>
    </source>
</reference>
<dbReference type="Proteomes" id="UP001595855">
    <property type="component" value="Unassembled WGS sequence"/>
</dbReference>
<gene>
    <name evidence="2" type="ORF">ACFPRC_19095</name>
</gene>
<dbReference type="SMART" id="SM00886">
    <property type="entry name" value="Dabb"/>
    <property type="match status" value="1"/>
</dbReference>
<proteinExistence type="predicted"/>
<organism evidence="2 3">
    <name type="scientific">Streptomyces lienomycini</name>
    <dbReference type="NCBI Taxonomy" id="284035"/>
    <lineage>
        <taxon>Bacteria</taxon>
        <taxon>Bacillati</taxon>
        <taxon>Actinomycetota</taxon>
        <taxon>Actinomycetes</taxon>
        <taxon>Kitasatosporales</taxon>
        <taxon>Streptomycetaceae</taxon>
        <taxon>Streptomyces</taxon>
    </lineage>
</organism>
<keyword evidence="3" id="KW-1185">Reference proteome</keyword>
<evidence type="ECO:0000313" key="3">
    <source>
        <dbReference type="Proteomes" id="UP001595855"/>
    </source>
</evidence>
<dbReference type="PROSITE" id="PS51502">
    <property type="entry name" value="S_R_A_B_BARREL"/>
    <property type="match status" value="1"/>
</dbReference>
<feature type="domain" description="Stress-response A/B barrel" evidence="1">
    <location>
        <begin position="2"/>
        <end position="91"/>
    </location>
</feature>
<accession>A0ABV9WWP5</accession>
<evidence type="ECO:0000313" key="2">
    <source>
        <dbReference type="EMBL" id="MFC5016968.1"/>
    </source>
</evidence>
<name>A0ABV9WWP5_9ACTN</name>
<dbReference type="SUPFAM" id="SSF54909">
    <property type="entry name" value="Dimeric alpha+beta barrel"/>
    <property type="match status" value="1"/>
</dbReference>
<dbReference type="InterPro" id="IPR013097">
    <property type="entry name" value="Dabb"/>
</dbReference>
<protein>
    <submittedName>
        <fullName evidence="2">Dabb family protein</fullName>
    </submittedName>
</protein>
<dbReference type="InterPro" id="IPR011008">
    <property type="entry name" value="Dimeric_a/b-barrel"/>
</dbReference>
<comment type="caution">
    <text evidence="2">The sequence shown here is derived from an EMBL/GenBank/DDBJ whole genome shotgun (WGS) entry which is preliminary data.</text>
</comment>
<sequence length="138" mass="15324">MIHHQIRLAMRPDAPQDKVDEALGMLRRMGREIDAVAYWSVGRDVGGDFDYGAMFAMKDIDAYRAYMLAPLHRQVDEIGLPLVQRMVSHDLTDDEDPATGDLIRRIHAERFAADPALVALIEGLGSYDGSSAPGQDRS</sequence>
<dbReference type="Pfam" id="PF07876">
    <property type="entry name" value="Dabb"/>
    <property type="match status" value="1"/>
</dbReference>
<dbReference type="Gene3D" id="3.30.70.100">
    <property type="match status" value="1"/>
</dbReference>